<dbReference type="InterPro" id="IPR047007">
    <property type="entry name" value="XRN1_D1_sf"/>
</dbReference>
<evidence type="ECO:0000313" key="13">
    <source>
        <dbReference type="Proteomes" id="UP000494206"/>
    </source>
</evidence>
<dbReference type="Gene3D" id="2.30.30.750">
    <property type="match status" value="1"/>
</dbReference>
<feature type="compositionally biased region" description="Acidic residues" evidence="6">
    <location>
        <begin position="419"/>
        <end position="428"/>
    </location>
</feature>
<reference evidence="12 13" key="1">
    <citation type="submission" date="2020-04" db="EMBL/GenBank/DDBJ databases">
        <authorList>
            <person name="Laetsch R D."/>
            <person name="Stevens L."/>
            <person name="Kumar S."/>
            <person name="Blaxter L. M."/>
        </authorList>
    </citation>
    <scope>NUCLEOTIDE SEQUENCE [LARGE SCALE GENOMIC DNA]</scope>
</reference>
<gene>
    <name evidence="12" type="ORF">CBOVIS_LOCUS7115</name>
</gene>
<keyword evidence="5" id="KW-0963">Cytoplasm</keyword>
<keyword evidence="13" id="KW-1185">Reference proteome</keyword>
<evidence type="ECO:0000259" key="8">
    <source>
        <dbReference type="Pfam" id="PF17846"/>
    </source>
</evidence>
<feature type="domain" description="5'-3' exoribonuclease 1 D1" evidence="10">
    <location>
        <begin position="692"/>
        <end position="825"/>
    </location>
</feature>
<evidence type="ECO:0000259" key="7">
    <source>
        <dbReference type="Pfam" id="PF03159"/>
    </source>
</evidence>
<dbReference type="InterPro" id="IPR040992">
    <property type="entry name" value="XRN1_D1"/>
</dbReference>
<evidence type="ECO:0000259" key="9">
    <source>
        <dbReference type="Pfam" id="PF18129"/>
    </source>
</evidence>
<organism evidence="12 13">
    <name type="scientific">Caenorhabditis bovis</name>
    <dbReference type="NCBI Taxonomy" id="2654633"/>
    <lineage>
        <taxon>Eukaryota</taxon>
        <taxon>Metazoa</taxon>
        <taxon>Ecdysozoa</taxon>
        <taxon>Nematoda</taxon>
        <taxon>Chromadorea</taxon>
        <taxon>Rhabditida</taxon>
        <taxon>Rhabditina</taxon>
        <taxon>Rhabditomorpha</taxon>
        <taxon>Rhabditoidea</taxon>
        <taxon>Rhabditidae</taxon>
        <taxon>Peloderinae</taxon>
        <taxon>Caenorhabditis</taxon>
    </lineage>
</organism>
<dbReference type="InterPro" id="IPR016494">
    <property type="entry name" value="5_3_exoribonuclease_1"/>
</dbReference>
<dbReference type="InterPro" id="IPR047008">
    <property type="entry name" value="XRN1_SH3_sf"/>
</dbReference>
<dbReference type="Proteomes" id="UP000494206">
    <property type="component" value="Unassembled WGS sequence"/>
</dbReference>
<feature type="compositionally biased region" description="Basic and acidic residues" evidence="6">
    <location>
        <begin position="1365"/>
        <end position="1387"/>
    </location>
</feature>
<evidence type="ECO:0000256" key="5">
    <source>
        <dbReference type="PIRNR" id="PIRNR006743"/>
    </source>
</evidence>
<evidence type="ECO:0000313" key="12">
    <source>
        <dbReference type="EMBL" id="CAB3404848.1"/>
    </source>
</evidence>
<dbReference type="FunFam" id="3.40.50.12390:FF:000002">
    <property type="entry name" value="5'-3' exoribonuclease 1"/>
    <property type="match status" value="1"/>
</dbReference>
<dbReference type="GO" id="GO:0016075">
    <property type="term" value="P:rRNA catabolic process"/>
    <property type="evidence" value="ECO:0007669"/>
    <property type="project" value="TreeGrafter"/>
</dbReference>
<proteinExistence type="inferred from homology"/>
<evidence type="ECO:0000259" key="10">
    <source>
        <dbReference type="Pfam" id="PF18332"/>
    </source>
</evidence>
<feature type="domain" description="Exoribonuclease Xrn1 D2/D3" evidence="11">
    <location>
        <begin position="913"/>
        <end position="1134"/>
    </location>
</feature>
<sequence length="1530" mass="176151">MGVPKFYRWTSERYPCLSEVISESQIPEFDNLYLDMNGIIHNCSHPNDDDITFRISEEEIFRNIFAYIENLYKLIRPQKVFFMAVDGVAPRAKMNQQRARRFMSARTAQEQTNKAVAKGQELPTEKRFDSNCITPGTYFMTKLHNELADWVEKKIRNDPLWQNRRIYLSGHNCPGEGEHKIMDFIRSEKAGSNYDPNTRHCMYGLDADLIMLGIVSHEPHFSLLREEVTFNRPRKYKKPQKTDSETKKFHLLHLSLLREYLSWEFATLKDKTSFEYDMERIVDDWILMGLLVGNDFLPHLPHVHIHEDALPLLYKTYKTVLPTLDGYINEGGILNLSRFEKFLKELANNDKSSFMDRLEDEAFLRSKRAPISGEDDDLVTFENSDDDDELVGGALEGEASDVEENGEDVERTDAAFQSSDEDEEEENELEKTNNPVDSESSENNEEENNQFDDEFSEALALTDFMAMDEKEFENNVEACWTKTINNSFKRFKKNYYSEKMKLKNISKSDLKAQVEGYVRAIQWNLHYYYHGCISWSWFYPHHYAPYISDLVDFADMKIEFGPSEPFRPFEQLLAVLPAASADCLPKPLQELMTEDSDASPIADFYPINFKTDLNGKKNDWEAVILIPFIDEERLLAAMKPKMIRLTKEELARNEHGPHLLFTTRDSNGAITVLRSEVDKDTFRIPISRVKWGLIPNVKMDIYFPGFPTMKHLKHNGMLKKLNVNVFGMPSRKESMLLEVKNIEETSDIIEIGSEFIGEEVCIDWPILKLGKVDSIWGDGRIVRKMGADEIIVKDMTKDDEDQWIATVNHLVENMRTRYAIQIEEKEKNTSTRFSIAWVRRFMGLVYETVLDSGNETMMRAVKQFAPPEHATPVLLPLVVKDLLLEESRRLADLPIRLAFPLRSVVFVTDPRSSMFGVPTMVEGYSEEKSDKMTVAIIGMVIELQTEKMKSIRSLLDSKSLRWMNAWDCSKQVQVNTGLFSRVTGSILMWNEPRKLVESGHQISSDNKLNIGLCLKYNKKNLEVADYTKRSNTIVKNRQQSIWTYSNLTVRLIANYKKQFPEIFKFLENVSDSNDVYYAEDVWENAQVRNKRFEELKEFLANLPCADAEQIPCETEYADRQIISEIEKVIEEKPQGRMKRSAVPPSTLFRPELYDGKTLVDASADFKLLDRVVVVGSGYPVQKIVPGTVVGISGDKVDVLFDREFVGGAKIRGSKKASCLKMPITALLNVTYGLERKFKTDKTKVKREMKKGKKETFKNVVVDEVEGAYVPWKPKSKKNQEIWKEAQKTKSNEKENAPVPNTAEELTDSLNQLLKIADKKNRASEVPKGKKVSLSELLGASPKVETTSKDQEAMKELMKKFHKSKDRQNHVEEARPQQKKEDATDRNMIKPQIVSRKNKNAQQNYQQPGNKLALHAPQAGRMPDALPIHPPLPPPPPPQFLLNPRKPRWEELLETKQHKEHFTDFKPSAISRGGFMNSNRGRGSARRFIQHHNFDNQPSASASNHPTEASSKSNKSKKKRQQRLGMQFQTN</sequence>
<evidence type="ECO:0000256" key="2">
    <source>
        <dbReference type="ARBA" id="ARBA00022801"/>
    </source>
</evidence>
<dbReference type="Pfam" id="PF18334">
    <property type="entry name" value="XRN1_D2_D3"/>
    <property type="match status" value="1"/>
</dbReference>
<dbReference type="GO" id="GO:0004534">
    <property type="term" value="F:5'-3' RNA exonuclease activity"/>
    <property type="evidence" value="ECO:0007669"/>
    <property type="project" value="TreeGrafter"/>
</dbReference>
<dbReference type="Pfam" id="PF03159">
    <property type="entry name" value="XRN_N"/>
    <property type="match status" value="1"/>
</dbReference>
<feature type="domain" description="Xrn1 N-terminal" evidence="7">
    <location>
        <begin position="1"/>
        <end position="227"/>
    </location>
</feature>
<dbReference type="EC" id="3.1.13.-" evidence="5"/>
<evidence type="ECO:0000259" key="11">
    <source>
        <dbReference type="Pfam" id="PF18334"/>
    </source>
</evidence>
<feature type="compositionally biased region" description="Acidic residues" evidence="6">
    <location>
        <begin position="398"/>
        <end position="407"/>
    </location>
</feature>
<protein>
    <recommendedName>
        <fullName evidence="5">5'-3' exoribonuclease 1</fullName>
        <ecNumber evidence="5">3.1.13.-</ecNumber>
    </recommendedName>
</protein>
<name>A0A8S1ELY5_9PELO</name>
<keyword evidence="2 5" id="KW-0378">Hydrolase</keyword>
<dbReference type="Pfam" id="PF18129">
    <property type="entry name" value="SH3_12"/>
    <property type="match status" value="1"/>
</dbReference>
<dbReference type="PANTHER" id="PTHR12341">
    <property type="entry name" value="5'-&gt;3' EXORIBONUCLEASE"/>
    <property type="match status" value="1"/>
</dbReference>
<dbReference type="CDD" id="cd18673">
    <property type="entry name" value="PIN_XRN1-2-like"/>
    <property type="match status" value="1"/>
</dbReference>
<dbReference type="InterPro" id="IPR041385">
    <property type="entry name" value="SH3_12"/>
</dbReference>
<feature type="domain" description="Xrn1 helical" evidence="8">
    <location>
        <begin position="276"/>
        <end position="681"/>
    </location>
</feature>
<dbReference type="Gene3D" id="3.40.50.12390">
    <property type="match status" value="2"/>
</dbReference>
<feature type="region of interest" description="Disordered" evidence="6">
    <location>
        <begin position="1466"/>
        <end position="1530"/>
    </location>
</feature>
<comment type="caution">
    <text evidence="12">The sequence shown here is derived from an EMBL/GenBank/DDBJ whole genome shotgun (WGS) entry which is preliminary data.</text>
</comment>
<dbReference type="InterPro" id="IPR027073">
    <property type="entry name" value="5_3_exoribonuclease"/>
</dbReference>
<dbReference type="GO" id="GO:0005634">
    <property type="term" value="C:nucleus"/>
    <property type="evidence" value="ECO:0007669"/>
    <property type="project" value="TreeGrafter"/>
</dbReference>
<keyword evidence="1 5" id="KW-0540">Nuclease</keyword>
<evidence type="ECO:0000256" key="1">
    <source>
        <dbReference type="ARBA" id="ARBA00022722"/>
    </source>
</evidence>
<dbReference type="Pfam" id="PF18332">
    <property type="entry name" value="XRN1_D1"/>
    <property type="match status" value="1"/>
</dbReference>
<evidence type="ECO:0000256" key="4">
    <source>
        <dbReference type="ARBA" id="ARBA00038299"/>
    </source>
</evidence>
<evidence type="ECO:0000256" key="6">
    <source>
        <dbReference type="SAM" id="MobiDB-lite"/>
    </source>
</evidence>
<dbReference type="Gene3D" id="1.25.40.1050">
    <property type="match status" value="1"/>
</dbReference>
<dbReference type="Gene3D" id="2.170.260.40">
    <property type="match status" value="1"/>
</dbReference>
<dbReference type="PANTHER" id="PTHR12341:SF7">
    <property type="entry name" value="5'-3' EXORIBONUCLEASE 1"/>
    <property type="match status" value="1"/>
</dbReference>
<accession>A0A8S1ELY5</accession>
<feature type="compositionally biased region" description="Polar residues" evidence="6">
    <location>
        <begin position="1494"/>
        <end position="1508"/>
    </location>
</feature>
<dbReference type="InterPro" id="IPR004859">
    <property type="entry name" value="Xrn1_N"/>
</dbReference>
<dbReference type="GO" id="GO:0005737">
    <property type="term" value="C:cytoplasm"/>
    <property type="evidence" value="ECO:0007669"/>
    <property type="project" value="UniProtKB-SubCell"/>
</dbReference>
<evidence type="ECO:0000256" key="3">
    <source>
        <dbReference type="ARBA" id="ARBA00022839"/>
    </source>
</evidence>
<feature type="compositionally biased region" description="Acidic residues" evidence="6">
    <location>
        <begin position="439"/>
        <end position="451"/>
    </location>
</feature>
<feature type="domain" description="5'-3' exoribonuclease 1 SH3-like" evidence="9">
    <location>
        <begin position="1163"/>
        <end position="1228"/>
    </location>
</feature>
<keyword evidence="5" id="KW-0694">RNA-binding</keyword>
<comment type="subcellular location">
    <subcellularLocation>
        <location evidence="5">Cytoplasm</location>
    </subcellularLocation>
</comment>
<dbReference type="InterPro" id="IPR041106">
    <property type="entry name" value="XRN1_D2_D3"/>
</dbReference>
<dbReference type="InterPro" id="IPR041412">
    <property type="entry name" value="Xrn1_helical"/>
</dbReference>
<dbReference type="GO" id="GO:0003723">
    <property type="term" value="F:RNA binding"/>
    <property type="evidence" value="ECO:0007669"/>
    <property type="project" value="UniProtKB-KW"/>
</dbReference>
<dbReference type="EMBL" id="CADEPM010000004">
    <property type="protein sequence ID" value="CAB3404848.1"/>
    <property type="molecule type" value="Genomic_DNA"/>
</dbReference>
<dbReference type="GO" id="GO:0000956">
    <property type="term" value="P:nuclear-transcribed mRNA catabolic process"/>
    <property type="evidence" value="ECO:0007669"/>
    <property type="project" value="InterPro"/>
</dbReference>
<dbReference type="Pfam" id="PF17846">
    <property type="entry name" value="XRN_M"/>
    <property type="match status" value="1"/>
</dbReference>
<keyword evidence="3 5" id="KW-0269">Exonuclease</keyword>
<feature type="region of interest" description="Disordered" evidence="6">
    <location>
        <begin position="1361"/>
        <end position="1406"/>
    </location>
</feature>
<feature type="region of interest" description="Disordered" evidence="6">
    <location>
        <begin position="397"/>
        <end position="451"/>
    </location>
</feature>
<comment type="similarity">
    <text evidence="4 5">Belongs to the 5'-3' exonuclease family.</text>
</comment>
<dbReference type="PIRSF" id="PIRSF006743">
    <property type="entry name" value="Exonuclease_Xnr1"/>
    <property type="match status" value="1"/>
</dbReference>
<dbReference type="OrthoDB" id="372487at2759"/>